<dbReference type="PANTHER" id="PTHR10165:SF35">
    <property type="entry name" value="RE23632P"/>
    <property type="match status" value="1"/>
</dbReference>
<protein>
    <recommendedName>
        <fullName evidence="8">Phosphatidic acid phosphatase type 2/haloperoxidase domain-containing protein</fullName>
    </recommendedName>
</protein>
<dbReference type="Proteomes" id="UP001148786">
    <property type="component" value="Unassembled WGS sequence"/>
</dbReference>
<organism evidence="9 10">
    <name type="scientific">Agrocybe chaxingu</name>
    <dbReference type="NCBI Taxonomy" id="84603"/>
    <lineage>
        <taxon>Eukaryota</taxon>
        <taxon>Fungi</taxon>
        <taxon>Dikarya</taxon>
        <taxon>Basidiomycota</taxon>
        <taxon>Agaricomycotina</taxon>
        <taxon>Agaricomycetes</taxon>
        <taxon>Agaricomycetidae</taxon>
        <taxon>Agaricales</taxon>
        <taxon>Agaricineae</taxon>
        <taxon>Strophariaceae</taxon>
        <taxon>Agrocybe</taxon>
    </lineage>
</organism>
<gene>
    <name evidence="9" type="ORF">NLJ89_g11224</name>
</gene>
<keyword evidence="4 7" id="KW-1133">Transmembrane helix</keyword>
<dbReference type="PANTHER" id="PTHR10165">
    <property type="entry name" value="LIPID PHOSPHATE PHOSPHATASE"/>
    <property type="match status" value="1"/>
</dbReference>
<keyword evidence="5 7" id="KW-0472">Membrane</keyword>
<dbReference type="SUPFAM" id="SSF48317">
    <property type="entry name" value="Acid phosphatase/Vanadium-dependent haloperoxidase"/>
    <property type="match status" value="1"/>
</dbReference>
<evidence type="ECO:0000256" key="7">
    <source>
        <dbReference type="SAM" id="Phobius"/>
    </source>
</evidence>
<evidence type="ECO:0000256" key="3">
    <source>
        <dbReference type="ARBA" id="ARBA00022692"/>
    </source>
</evidence>
<comment type="subcellular location">
    <subcellularLocation>
        <location evidence="1">Membrane</location>
        <topology evidence="1">Multi-pass membrane protein</topology>
    </subcellularLocation>
</comment>
<dbReference type="InterPro" id="IPR036938">
    <property type="entry name" value="PAP2/HPO_sf"/>
</dbReference>
<name>A0A9W8JSS7_9AGAR</name>
<evidence type="ECO:0000256" key="5">
    <source>
        <dbReference type="ARBA" id="ARBA00023136"/>
    </source>
</evidence>
<feature type="transmembrane region" description="Helical" evidence="7">
    <location>
        <begin position="198"/>
        <end position="219"/>
    </location>
</feature>
<dbReference type="InterPro" id="IPR043216">
    <property type="entry name" value="PAP-like"/>
</dbReference>
<dbReference type="SMART" id="SM00014">
    <property type="entry name" value="acidPPc"/>
    <property type="match status" value="1"/>
</dbReference>
<dbReference type="FunFam" id="1.20.144.10:FF:000017">
    <property type="entry name" value="Diacylglycerol pyrophosphate phosphatase 1"/>
    <property type="match status" value="1"/>
</dbReference>
<dbReference type="CDD" id="cd03390">
    <property type="entry name" value="PAP2_containing_1_like"/>
    <property type="match status" value="1"/>
</dbReference>
<accession>A0A9W8JSS7</accession>
<feature type="transmembrane region" description="Helical" evidence="7">
    <location>
        <begin position="69"/>
        <end position="93"/>
    </location>
</feature>
<feature type="domain" description="Phosphatidic acid phosphatase type 2/haloperoxidase" evidence="8">
    <location>
        <begin position="100"/>
        <end position="243"/>
    </location>
</feature>
<dbReference type="AlphaFoldDB" id="A0A9W8JSS7"/>
<dbReference type="GO" id="GO:0006644">
    <property type="term" value="P:phospholipid metabolic process"/>
    <property type="evidence" value="ECO:0007669"/>
    <property type="project" value="InterPro"/>
</dbReference>
<evidence type="ECO:0000256" key="4">
    <source>
        <dbReference type="ARBA" id="ARBA00022989"/>
    </source>
</evidence>
<sequence>MAFKYPITPSLHQKRLIFSYAPDWILTIVLGAIFLSLDKVDGYRRMFSLEDPSIRYPFAKHVRVPNVPLYLISILAPLCAMVITNLLTIRTWWDLHNSTLGLLLSHALTGTFTQVVKVTVGRPRPDFIDRCQPPAGLTDPAYGLTSWTVCTQTNPKILRDGFRSFFSGHSSSSFAGLGFLAFYLAGKLHLFDSRGHAGKAWLSLSPFMAAALVGISRAMDNRHHWHDIVVGSAIGTLFAYFSYRQYYPSLSSPVSHFPYAPRIKLDDDDDDDYVEHPEPPAAVERPSPSRGSAPSRRSLTTPTTPIPKARRKSGHSTLHVPCQTLVDSTHAPTAHLASATPASARQHP</sequence>
<comment type="caution">
    <text evidence="9">The sequence shown here is derived from an EMBL/GenBank/DDBJ whole genome shotgun (WGS) entry which is preliminary data.</text>
</comment>
<dbReference type="Pfam" id="PF01569">
    <property type="entry name" value="PAP2"/>
    <property type="match status" value="1"/>
</dbReference>
<keyword evidence="10" id="KW-1185">Reference proteome</keyword>
<dbReference type="OrthoDB" id="8907274at2759"/>
<evidence type="ECO:0000313" key="10">
    <source>
        <dbReference type="Proteomes" id="UP001148786"/>
    </source>
</evidence>
<evidence type="ECO:0000256" key="1">
    <source>
        <dbReference type="ARBA" id="ARBA00004141"/>
    </source>
</evidence>
<dbReference type="GO" id="GO:0046839">
    <property type="term" value="P:phospholipid dephosphorylation"/>
    <property type="evidence" value="ECO:0007669"/>
    <property type="project" value="TreeGrafter"/>
</dbReference>
<evidence type="ECO:0000313" key="9">
    <source>
        <dbReference type="EMBL" id="KAJ3492485.1"/>
    </source>
</evidence>
<evidence type="ECO:0000259" key="8">
    <source>
        <dbReference type="SMART" id="SM00014"/>
    </source>
</evidence>
<evidence type="ECO:0000256" key="2">
    <source>
        <dbReference type="ARBA" id="ARBA00008816"/>
    </source>
</evidence>
<dbReference type="Gene3D" id="1.20.144.10">
    <property type="entry name" value="Phosphatidic acid phosphatase type 2/haloperoxidase"/>
    <property type="match status" value="1"/>
</dbReference>
<comment type="similarity">
    <text evidence="2">Belongs to the PA-phosphatase related phosphoesterase family.</text>
</comment>
<proteinExistence type="inferred from homology"/>
<dbReference type="EMBL" id="JANKHO010002446">
    <property type="protein sequence ID" value="KAJ3492485.1"/>
    <property type="molecule type" value="Genomic_DNA"/>
</dbReference>
<feature type="transmembrane region" description="Helical" evidence="7">
    <location>
        <begin position="225"/>
        <end position="243"/>
    </location>
</feature>
<feature type="compositionally biased region" description="Low complexity" evidence="6">
    <location>
        <begin position="285"/>
        <end position="307"/>
    </location>
</feature>
<feature type="transmembrane region" description="Helical" evidence="7">
    <location>
        <begin position="165"/>
        <end position="186"/>
    </location>
</feature>
<evidence type="ECO:0000256" key="6">
    <source>
        <dbReference type="SAM" id="MobiDB-lite"/>
    </source>
</evidence>
<keyword evidence="3 7" id="KW-0812">Transmembrane</keyword>
<dbReference type="GO" id="GO:0016020">
    <property type="term" value="C:membrane"/>
    <property type="evidence" value="ECO:0007669"/>
    <property type="project" value="UniProtKB-SubCell"/>
</dbReference>
<feature type="transmembrane region" description="Helical" evidence="7">
    <location>
        <begin position="20"/>
        <end position="37"/>
    </location>
</feature>
<dbReference type="GO" id="GO:0008195">
    <property type="term" value="F:phosphatidate phosphatase activity"/>
    <property type="evidence" value="ECO:0007669"/>
    <property type="project" value="TreeGrafter"/>
</dbReference>
<reference evidence="9" key="1">
    <citation type="submission" date="2022-07" db="EMBL/GenBank/DDBJ databases">
        <title>Genome Sequence of Agrocybe chaxingu.</title>
        <authorList>
            <person name="Buettner E."/>
        </authorList>
    </citation>
    <scope>NUCLEOTIDE SEQUENCE</scope>
    <source>
        <strain evidence="9">MP-N11</strain>
    </source>
</reference>
<feature type="region of interest" description="Disordered" evidence="6">
    <location>
        <begin position="268"/>
        <end position="348"/>
    </location>
</feature>
<dbReference type="InterPro" id="IPR000326">
    <property type="entry name" value="PAP2/HPO"/>
</dbReference>